<dbReference type="PROSITE" id="PS51186">
    <property type="entry name" value="GNAT"/>
    <property type="match status" value="1"/>
</dbReference>
<dbReference type="CDD" id="cd04301">
    <property type="entry name" value="NAT_SF"/>
    <property type="match status" value="1"/>
</dbReference>
<evidence type="ECO:0000256" key="2">
    <source>
        <dbReference type="ARBA" id="ARBA00023315"/>
    </source>
</evidence>
<dbReference type="InterPro" id="IPR016181">
    <property type="entry name" value="Acyl_CoA_acyltransferase"/>
</dbReference>
<dbReference type="PANTHER" id="PTHR43072">
    <property type="entry name" value="N-ACETYLTRANSFERASE"/>
    <property type="match status" value="1"/>
</dbReference>
<evidence type="ECO:0000259" key="3">
    <source>
        <dbReference type="PROSITE" id="PS51186"/>
    </source>
</evidence>
<dbReference type="Pfam" id="PF00583">
    <property type="entry name" value="Acetyltransf_1"/>
    <property type="match status" value="1"/>
</dbReference>
<organism evidence="4 5">
    <name type="scientific">Zhenhengia yiwuensis</name>
    <dbReference type="NCBI Taxonomy" id="2763666"/>
    <lineage>
        <taxon>Bacteria</taxon>
        <taxon>Bacillati</taxon>
        <taxon>Bacillota</taxon>
        <taxon>Clostridia</taxon>
        <taxon>Lachnospirales</taxon>
        <taxon>Lachnospiraceae</taxon>
        <taxon>Zhenhengia</taxon>
    </lineage>
</organism>
<dbReference type="EMBL" id="JACRSY010000014">
    <property type="protein sequence ID" value="MBC8579838.1"/>
    <property type="molecule type" value="Genomic_DNA"/>
</dbReference>
<dbReference type="Gene3D" id="3.40.630.30">
    <property type="match status" value="1"/>
</dbReference>
<dbReference type="Proteomes" id="UP000655830">
    <property type="component" value="Unassembled WGS sequence"/>
</dbReference>
<dbReference type="SUPFAM" id="SSF55729">
    <property type="entry name" value="Acyl-CoA N-acyltransferases (Nat)"/>
    <property type="match status" value="1"/>
</dbReference>
<dbReference type="InterPro" id="IPR000182">
    <property type="entry name" value="GNAT_dom"/>
</dbReference>
<dbReference type="RefSeq" id="WP_177671758.1">
    <property type="nucleotide sequence ID" value="NZ_JACRSY010000014.1"/>
</dbReference>
<dbReference type="GO" id="GO:0016747">
    <property type="term" value="F:acyltransferase activity, transferring groups other than amino-acyl groups"/>
    <property type="evidence" value="ECO:0007669"/>
    <property type="project" value="InterPro"/>
</dbReference>
<dbReference type="PANTHER" id="PTHR43072:SF23">
    <property type="entry name" value="UPF0039 PROTEIN C11D3.02C"/>
    <property type="match status" value="1"/>
</dbReference>
<accession>A0A926EGF6</accession>
<sequence length="162" mass="18909">MTYHITEMKETDWLGVADIYKQGIDTKISTFQTEVPTYKVWDEGHIQSCRFVAKEEDKVVGFVAISQSFERYVYRGVVELSIYIHKDYKGKGIASALLEKLIMESEKEGFWTLESLIIRENEASIALHKKCGFREVGYRERFGQMDNGKWHDVVIMERRIAN</sequence>
<protein>
    <submittedName>
        <fullName evidence="4">N-acetyltransferase</fullName>
    </submittedName>
</protein>
<keyword evidence="1" id="KW-0808">Transferase</keyword>
<name>A0A926EGF6_9FIRM</name>
<proteinExistence type="predicted"/>
<feature type="domain" description="N-acetyltransferase" evidence="3">
    <location>
        <begin position="3"/>
        <end position="161"/>
    </location>
</feature>
<evidence type="ECO:0000313" key="4">
    <source>
        <dbReference type="EMBL" id="MBC8579838.1"/>
    </source>
</evidence>
<keyword evidence="5" id="KW-1185">Reference proteome</keyword>
<keyword evidence="2" id="KW-0012">Acyltransferase</keyword>
<evidence type="ECO:0000313" key="5">
    <source>
        <dbReference type="Proteomes" id="UP000655830"/>
    </source>
</evidence>
<evidence type="ECO:0000256" key="1">
    <source>
        <dbReference type="ARBA" id="ARBA00022679"/>
    </source>
</evidence>
<gene>
    <name evidence="4" type="ORF">H8718_09895</name>
</gene>
<reference evidence="4" key="1">
    <citation type="submission" date="2020-08" db="EMBL/GenBank/DDBJ databases">
        <title>Genome public.</title>
        <authorList>
            <person name="Liu C."/>
            <person name="Sun Q."/>
        </authorList>
    </citation>
    <scope>NUCLEOTIDE SEQUENCE</scope>
    <source>
        <strain evidence="4">NSJ-12</strain>
    </source>
</reference>
<comment type="caution">
    <text evidence="4">The sequence shown here is derived from an EMBL/GenBank/DDBJ whole genome shotgun (WGS) entry which is preliminary data.</text>
</comment>
<dbReference type="AlphaFoldDB" id="A0A926EGF6"/>